<reference evidence="2 3" key="1">
    <citation type="submission" date="2020-08" db="EMBL/GenBank/DDBJ databases">
        <title>Acidobacteriota in marine sediments use diverse sulfur dissimilation pathways.</title>
        <authorList>
            <person name="Wasmund K."/>
        </authorList>
    </citation>
    <scope>NUCLEOTIDE SEQUENCE [LARGE SCALE GENOMIC DNA]</scope>
    <source>
        <strain evidence="2">MAG AM3-A</strain>
    </source>
</reference>
<feature type="chain" id="PRO_5035258718" description="Bacterial surface antigen (D15) domain-containing protein" evidence="1">
    <location>
        <begin position="25"/>
        <end position="538"/>
    </location>
</feature>
<dbReference type="Gene3D" id="2.40.160.50">
    <property type="entry name" value="membrane protein fhac: a member of the omp85/tpsb transporter family"/>
    <property type="match status" value="1"/>
</dbReference>
<dbReference type="Gene3D" id="3.10.20.310">
    <property type="entry name" value="membrane protein fhac"/>
    <property type="match status" value="1"/>
</dbReference>
<proteinExistence type="predicted"/>
<dbReference type="EMBL" id="JACXWA010000011">
    <property type="protein sequence ID" value="MBD3869881.1"/>
    <property type="molecule type" value="Genomic_DNA"/>
</dbReference>
<dbReference type="Proteomes" id="UP000598633">
    <property type="component" value="Unassembled WGS sequence"/>
</dbReference>
<keyword evidence="1" id="KW-0732">Signal</keyword>
<feature type="signal peptide" evidence="1">
    <location>
        <begin position="1"/>
        <end position="24"/>
    </location>
</feature>
<accession>A0A8J6YAP5</accession>
<protein>
    <recommendedName>
        <fullName evidence="4">Bacterial surface antigen (D15) domain-containing protein</fullName>
    </recommendedName>
</protein>
<gene>
    <name evidence="2" type="ORF">IFJ97_00810</name>
</gene>
<dbReference type="AlphaFoldDB" id="A0A8J6YAP5"/>
<evidence type="ECO:0000313" key="2">
    <source>
        <dbReference type="EMBL" id="MBD3869881.1"/>
    </source>
</evidence>
<evidence type="ECO:0000313" key="3">
    <source>
        <dbReference type="Proteomes" id="UP000598633"/>
    </source>
</evidence>
<evidence type="ECO:0000256" key="1">
    <source>
        <dbReference type="SAM" id="SignalP"/>
    </source>
</evidence>
<sequence>MIRTLERACILSILILSLPNIATADPEVDPTLEGLPIIAIHIDRKDIFDTSDPKTKAWFYRWANALHIISKEDFIRSMLLFKEDDAFSASRAAESARMLRGLGIMNPVNITAHRVDGGVDVMVETRDQWTLKAGASLGVFGSNASYKVDVEEENLLGWGKAVSVAYESDIERDSWSLGYFDPNVFNSRWRVNLAHATYSDGFSDRVVVDRPFYSLATPWTWGVSGLRKELNDHLYSQSESVVEGLHESERLSVWGGARLPGGGHITRRLIAGWDYSQNLYSDWMWEDTGTPYPQPEDRLISGPRLSYEQVVDRFIVVEGFRAWTVQEDVPLGPNFSLTTIFSAPRFGGDRERLLMAGRAHAASQRGRWLLLGDTWLSGRLEDGSTHNLVAGLQIGAAQLGISGWQIRLFVEGSRRLDRDRQLTLGADIGLRGWDPNYFDGTGRALLNVQWRKLLKKELLGLFSLGIVFFGDAGKTWDPRVGPDTDGVRFDAGAGLLFDLSHIGRSTLLRVDAAVPDDGTGVTVTISTSTIFRLPKRWR</sequence>
<evidence type="ECO:0008006" key="4">
    <source>
        <dbReference type="Google" id="ProtNLM"/>
    </source>
</evidence>
<comment type="caution">
    <text evidence="2">The sequence shown here is derived from an EMBL/GenBank/DDBJ whole genome shotgun (WGS) entry which is preliminary data.</text>
</comment>
<organism evidence="2 3">
    <name type="scientific">Candidatus Sulfomarinibacter kjeldsenii</name>
    <dbReference type="NCBI Taxonomy" id="2885994"/>
    <lineage>
        <taxon>Bacteria</taxon>
        <taxon>Pseudomonadati</taxon>
        <taxon>Acidobacteriota</taxon>
        <taxon>Thermoanaerobaculia</taxon>
        <taxon>Thermoanaerobaculales</taxon>
        <taxon>Candidatus Sulfomarinibacteraceae</taxon>
        <taxon>Candidatus Sulfomarinibacter</taxon>
    </lineage>
</organism>
<name>A0A8J6YAP5_9BACT</name>